<evidence type="ECO:0000256" key="2">
    <source>
        <dbReference type="SAM" id="Phobius"/>
    </source>
</evidence>
<sequence>MRLKASYFLAIGLAGAIGMWMWTGTVVIGGRGDSAEATPPPAERQEQAGDRPFRVKVARLVAEERNSVLTVRGSTQAEAKVAVRAETAGRVAERPVREGARVAAGDTLCVLDRGAREAGVLEATAAEAQARLDYEAARQLNAKGFAAETRVAALRAAHDATKARLHEAELELERTIIRAPIGGIVESPMAYVGDHLKIGDPCGTVVDSDPMIAIGQVSELSIGLIAPGMPAEVDLVDGTTLSGSVRYIAPSANPDTRTFRIEVELPNPDGRARDGTTALTRLPLAAEKAHKVSPAILTLDDAGRVGVRTVDADNRARFVPVRVLGGEADGVWLSGLPEMADVIVVGQDYVGDGEAVEPVFETVEAGR</sequence>
<dbReference type="InterPro" id="IPR058792">
    <property type="entry name" value="Beta-barrel_RND_2"/>
</dbReference>
<dbReference type="Gene3D" id="1.10.287.470">
    <property type="entry name" value="Helix hairpin bin"/>
    <property type="match status" value="1"/>
</dbReference>
<dbReference type="Proteomes" id="UP000008130">
    <property type="component" value="Chromosome"/>
</dbReference>
<dbReference type="NCBIfam" id="TIGR01730">
    <property type="entry name" value="RND_mfp"/>
    <property type="match status" value="1"/>
</dbReference>
<evidence type="ECO:0000313" key="5">
    <source>
        <dbReference type="EMBL" id="ADZ71150.1"/>
    </source>
</evidence>
<name>F2J591_POLGS</name>
<dbReference type="InterPro" id="IPR006143">
    <property type="entry name" value="RND_pump_MFP"/>
</dbReference>
<evidence type="ECO:0000259" key="4">
    <source>
        <dbReference type="Pfam" id="PF25954"/>
    </source>
</evidence>
<evidence type="ECO:0000256" key="1">
    <source>
        <dbReference type="ARBA" id="ARBA00009477"/>
    </source>
</evidence>
<dbReference type="RefSeq" id="WP_013653464.1">
    <property type="nucleotide sequence ID" value="NC_015259.1"/>
</dbReference>
<keyword evidence="6" id="KW-1185">Reference proteome</keyword>
<dbReference type="PANTHER" id="PTHR30469:SF29">
    <property type="entry name" value="BLR2860 PROTEIN"/>
    <property type="match status" value="1"/>
</dbReference>
<dbReference type="SUPFAM" id="SSF111369">
    <property type="entry name" value="HlyD-like secretion proteins"/>
    <property type="match status" value="1"/>
</dbReference>
<gene>
    <name evidence="5" type="ordered locus">SL003B_2727</name>
</gene>
<dbReference type="AlphaFoldDB" id="F2J591"/>
<reference evidence="5 6" key="1">
    <citation type="journal article" date="2011" name="J. Bacteriol.">
        <title>Complete genome sequence of Polymorphum gilvum SL003B-26A1T, a crude oil-degrading bacterium from oil-polluted saline soil.</title>
        <authorList>
            <person name="Li S.G."/>
            <person name="Tang Y.Q."/>
            <person name="Nie Y."/>
            <person name="Cai M."/>
            <person name="Wu X.L."/>
        </authorList>
    </citation>
    <scope>NUCLEOTIDE SEQUENCE [LARGE SCALE GENOMIC DNA]</scope>
    <source>
        <strain evidence="6">LMG 25793 / CGMCC 1.9160 / SL003B-26A1</strain>
    </source>
</reference>
<dbReference type="Pfam" id="PF25954">
    <property type="entry name" value="Beta-barrel_RND_2"/>
    <property type="match status" value="1"/>
</dbReference>
<dbReference type="STRING" id="991905.SL003B_2727"/>
<dbReference type="Gene3D" id="2.40.50.100">
    <property type="match status" value="1"/>
</dbReference>
<evidence type="ECO:0000313" key="6">
    <source>
        <dbReference type="Proteomes" id="UP000008130"/>
    </source>
</evidence>
<feature type="transmembrane region" description="Helical" evidence="2">
    <location>
        <begin position="7"/>
        <end position="30"/>
    </location>
</feature>
<proteinExistence type="inferred from homology"/>
<dbReference type="EMBL" id="CP002568">
    <property type="protein sequence ID" value="ADZ71150.1"/>
    <property type="molecule type" value="Genomic_DNA"/>
</dbReference>
<dbReference type="OrthoDB" id="9816569at2"/>
<protein>
    <submittedName>
        <fullName evidence="5">Efflux transporter, RND family, MFP subunit</fullName>
    </submittedName>
</protein>
<dbReference type="Pfam" id="PF25917">
    <property type="entry name" value="BSH_RND"/>
    <property type="match status" value="1"/>
</dbReference>
<dbReference type="eggNOG" id="COG0845">
    <property type="taxonomic scope" value="Bacteria"/>
</dbReference>
<comment type="similarity">
    <text evidence="1">Belongs to the membrane fusion protein (MFP) (TC 8.A.1) family.</text>
</comment>
<keyword evidence="2" id="KW-0472">Membrane</keyword>
<dbReference type="PANTHER" id="PTHR30469">
    <property type="entry name" value="MULTIDRUG RESISTANCE PROTEIN MDTA"/>
    <property type="match status" value="1"/>
</dbReference>
<feature type="domain" description="CusB-like beta-barrel" evidence="4">
    <location>
        <begin position="216"/>
        <end position="282"/>
    </location>
</feature>
<dbReference type="KEGG" id="pgv:SL003B_2727"/>
<organism evidence="5 6">
    <name type="scientific">Polymorphum gilvum (strain LMG 25793 / CGMCC 1.9160 / SL003B-26A1)</name>
    <dbReference type="NCBI Taxonomy" id="991905"/>
    <lineage>
        <taxon>Bacteria</taxon>
        <taxon>Pseudomonadati</taxon>
        <taxon>Pseudomonadota</taxon>
        <taxon>Alphaproteobacteria</taxon>
        <taxon>Rhodobacterales</taxon>
        <taxon>Paracoccaceae</taxon>
        <taxon>Polymorphum</taxon>
    </lineage>
</organism>
<dbReference type="GO" id="GO:1990281">
    <property type="term" value="C:efflux pump complex"/>
    <property type="evidence" value="ECO:0007669"/>
    <property type="project" value="TreeGrafter"/>
</dbReference>
<dbReference type="HOGENOM" id="CLU_018816_0_1_5"/>
<dbReference type="PATRIC" id="fig|991905.3.peg.2795"/>
<dbReference type="InterPro" id="IPR058625">
    <property type="entry name" value="MdtA-like_BSH"/>
</dbReference>
<accession>F2J591</accession>
<keyword evidence="2" id="KW-1133">Transmembrane helix</keyword>
<feature type="domain" description="Multidrug resistance protein MdtA-like barrel-sandwich hybrid" evidence="3">
    <location>
        <begin position="80"/>
        <end position="207"/>
    </location>
</feature>
<dbReference type="Gene3D" id="2.40.30.170">
    <property type="match status" value="1"/>
</dbReference>
<keyword evidence="2" id="KW-0812">Transmembrane</keyword>
<dbReference type="GO" id="GO:0015562">
    <property type="term" value="F:efflux transmembrane transporter activity"/>
    <property type="evidence" value="ECO:0007669"/>
    <property type="project" value="TreeGrafter"/>
</dbReference>
<evidence type="ECO:0000259" key="3">
    <source>
        <dbReference type="Pfam" id="PF25917"/>
    </source>
</evidence>